<accession>A0AAW5K7V9</accession>
<dbReference type="SUPFAM" id="SSF51419">
    <property type="entry name" value="PLP-binding barrel"/>
    <property type="match status" value="1"/>
</dbReference>
<dbReference type="SMART" id="SM01005">
    <property type="entry name" value="Ala_racemase_C"/>
    <property type="match status" value="1"/>
</dbReference>
<dbReference type="Pfam" id="PF00842">
    <property type="entry name" value="Ala_racemase_C"/>
    <property type="match status" value="1"/>
</dbReference>
<comment type="function">
    <text evidence="4">Catalyzes the interconversion of L-alanine and D-alanine. May also act on other amino acids.</text>
</comment>
<feature type="domain" description="Alanine racemase C-terminal" evidence="7">
    <location>
        <begin position="245"/>
        <end position="373"/>
    </location>
</feature>
<comment type="pathway">
    <text evidence="4">Amino-acid biosynthesis; D-alanine biosynthesis; D-alanine from L-alanine: step 1/1.</text>
</comment>
<sequence>MRAAWAEVSLDQIRKNVRYLMGRTTPPTKLMGVVKANGYGHGVIPVARVLEAEGASYFAVAIPQEGIELRDAGFREPILILGRSFDEDYPLVLEYDLMPAIFSAEQARVLNEGAAKAGKIASVHIKIDTGMARLGFVPGPEAMEEIARIAAMPNIRIEGIFSHFATASSVRDDSYCRGQFAKFTSFTDELEAAGIKIPLKHISNSAAAILYPEMQLDMVRPGMAVYGLYAGPEFMGLPGVEVYPAMEIKAKLASVKRVPSGTKIGYDGTFETKRESLIGVVPMGYVDGVRRSLGNKGAVLLHGRRCPIVGKVCMDQFMIDITDLDDPRENDEVVIIGRQEGEYISAEEFAESCGSVSIEVLCQLGRRMPLVYK</sequence>
<dbReference type="Pfam" id="PF01168">
    <property type="entry name" value="Ala_racemase_N"/>
    <property type="match status" value="1"/>
</dbReference>
<keyword evidence="9" id="KW-1185">Reference proteome</keyword>
<evidence type="ECO:0000256" key="6">
    <source>
        <dbReference type="PIRSR" id="PIRSR600821-52"/>
    </source>
</evidence>
<feature type="binding site" evidence="4 6">
    <location>
        <position position="133"/>
    </location>
    <ligand>
        <name>substrate</name>
    </ligand>
</feature>
<keyword evidence="2 4" id="KW-0663">Pyridoxal phosphate</keyword>
<dbReference type="GO" id="GO:0030170">
    <property type="term" value="F:pyridoxal phosphate binding"/>
    <property type="evidence" value="ECO:0007669"/>
    <property type="project" value="UniProtKB-UniRule"/>
</dbReference>
<evidence type="ECO:0000313" key="9">
    <source>
        <dbReference type="Proteomes" id="UP001205919"/>
    </source>
</evidence>
<evidence type="ECO:0000256" key="1">
    <source>
        <dbReference type="ARBA" id="ARBA00001933"/>
    </source>
</evidence>
<dbReference type="InterPro" id="IPR029066">
    <property type="entry name" value="PLP-binding_barrel"/>
</dbReference>
<dbReference type="InterPro" id="IPR011079">
    <property type="entry name" value="Ala_racemase_C"/>
</dbReference>
<protein>
    <recommendedName>
        <fullName evidence="4">Alanine racemase</fullName>
        <ecNumber evidence="4">5.1.1.1</ecNumber>
    </recommendedName>
</protein>
<dbReference type="PROSITE" id="PS00395">
    <property type="entry name" value="ALANINE_RACEMASE"/>
    <property type="match status" value="1"/>
</dbReference>
<reference evidence="8 9" key="1">
    <citation type="submission" date="2022-06" db="EMBL/GenBank/DDBJ databases">
        <title>Isolation of gut microbiota from human fecal samples.</title>
        <authorList>
            <person name="Pamer E.G."/>
            <person name="Barat B."/>
            <person name="Waligurski E."/>
            <person name="Medina S."/>
            <person name="Paddock L."/>
            <person name="Mostad J."/>
        </authorList>
    </citation>
    <scope>NUCLEOTIDE SEQUENCE [LARGE SCALE GENOMIC DNA]</scope>
    <source>
        <strain evidence="8 9">DFI.9.90</strain>
    </source>
</reference>
<dbReference type="GO" id="GO:0009252">
    <property type="term" value="P:peptidoglycan biosynthetic process"/>
    <property type="evidence" value="ECO:0007669"/>
    <property type="project" value="TreeGrafter"/>
</dbReference>
<organism evidence="8 9">
    <name type="scientific">Cloacibacillus evryensis</name>
    <dbReference type="NCBI Taxonomy" id="508460"/>
    <lineage>
        <taxon>Bacteria</taxon>
        <taxon>Thermotogati</taxon>
        <taxon>Synergistota</taxon>
        <taxon>Synergistia</taxon>
        <taxon>Synergistales</taxon>
        <taxon>Synergistaceae</taxon>
        <taxon>Cloacibacillus</taxon>
    </lineage>
</organism>
<dbReference type="HAMAP" id="MF_01201">
    <property type="entry name" value="Ala_racemase"/>
    <property type="match status" value="1"/>
</dbReference>
<dbReference type="SUPFAM" id="SSF50621">
    <property type="entry name" value="Alanine racemase C-terminal domain-like"/>
    <property type="match status" value="1"/>
</dbReference>
<dbReference type="PANTHER" id="PTHR30511:SF0">
    <property type="entry name" value="ALANINE RACEMASE, CATABOLIC-RELATED"/>
    <property type="match status" value="1"/>
</dbReference>
<evidence type="ECO:0000256" key="5">
    <source>
        <dbReference type="PIRSR" id="PIRSR600821-50"/>
    </source>
</evidence>
<dbReference type="EC" id="5.1.1.1" evidence="4"/>
<dbReference type="InterPro" id="IPR009006">
    <property type="entry name" value="Ala_racemase/Decarboxylase_C"/>
</dbReference>
<dbReference type="PANTHER" id="PTHR30511">
    <property type="entry name" value="ALANINE RACEMASE"/>
    <property type="match status" value="1"/>
</dbReference>
<dbReference type="GO" id="GO:0030632">
    <property type="term" value="P:D-alanine biosynthetic process"/>
    <property type="evidence" value="ECO:0007669"/>
    <property type="project" value="UniProtKB-UniRule"/>
</dbReference>
<dbReference type="CDD" id="cd00430">
    <property type="entry name" value="PLPDE_III_AR"/>
    <property type="match status" value="1"/>
</dbReference>
<dbReference type="InterPro" id="IPR000821">
    <property type="entry name" value="Ala_racemase"/>
</dbReference>
<dbReference type="RefSeq" id="WP_008713189.1">
    <property type="nucleotide sequence ID" value="NZ_CABKQM010000008.1"/>
</dbReference>
<comment type="caution">
    <text evidence="8">The sequence shown here is derived from an EMBL/GenBank/DDBJ whole genome shotgun (WGS) entry which is preliminary data.</text>
</comment>
<evidence type="ECO:0000256" key="4">
    <source>
        <dbReference type="HAMAP-Rule" id="MF_01201"/>
    </source>
</evidence>
<evidence type="ECO:0000259" key="7">
    <source>
        <dbReference type="SMART" id="SM01005"/>
    </source>
</evidence>
<feature type="active site" description="Proton acceptor; specific for D-alanine" evidence="4">
    <location>
        <position position="35"/>
    </location>
</feature>
<dbReference type="Gene3D" id="2.40.37.10">
    <property type="entry name" value="Lyase, Ornithine Decarboxylase, Chain A, domain 1"/>
    <property type="match status" value="1"/>
</dbReference>
<dbReference type="GO" id="GO:0008784">
    <property type="term" value="F:alanine racemase activity"/>
    <property type="evidence" value="ECO:0007669"/>
    <property type="project" value="UniProtKB-UniRule"/>
</dbReference>
<dbReference type="FunFam" id="3.20.20.10:FF:000002">
    <property type="entry name" value="Alanine racemase"/>
    <property type="match status" value="1"/>
</dbReference>
<dbReference type="NCBIfam" id="TIGR00492">
    <property type="entry name" value="alr"/>
    <property type="match status" value="1"/>
</dbReference>
<dbReference type="GO" id="GO:0005829">
    <property type="term" value="C:cytosol"/>
    <property type="evidence" value="ECO:0007669"/>
    <property type="project" value="TreeGrafter"/>
</dbReference>
<gene>
    <name evidence="8" type="primary">alr</name>
    <name evidence="8" type="ORF">NE630_06575</name>
</gene>
<evidence type="ECO:0000313" key="8">
    <source>
        <dbReference type="EMBL" id="MCQ4814094.1"/>
    </source>
</evidence>
<comment type="similarity">
    <text evidence="4">Belongs to the alanine racemase family.</text>
</comment>
<comment type="cofactor">
    <cofactor evidence="1 4 5">
        <name>pyridoxal 5'-phosphate</name>
        <dbReference type="ChEBI" id="CHEBI:597326"/>
    </cofactor>
</comment>
<name>A0AAW5K7V9_9BACT</name>
<feature type="active site" description="Proton acceptor; specific for L-alanine" evidence="4">
    <location>
        <position position="266"/>
    </location>
</feature>
<evidence type="ECO:0000256" key="2">
    <source>
        <dbReference type="ARBA" id="ARBA00022898"/>
    </source>
</evidence>
<dbReference type="InterPro" id="IPR001608">
    <property type="entry name" value="Ala_racemase_N"/>
</dbReference>
<evidence type="ECO:0000256" key="3">
    <source>
        <dbReference type="ARBA" id="ARBA00023235"/>
    </source>
</evidence>
<dbReference type="InterPro" id="IPR020622">
    <property type="entry name" value="Ala_racemase_pyridoxalP-BS"/>
</dbReference>
<dbReference type="Proteomes" id="UP001205919">
    <property type="component" value="Unassembled WGS sequence"/>
</dbReference>
<dbReference type="EMBL" id="JANFYT010000011">
    <property type="protein sequence ID" value="MCQ4814094.1"/>
    <property type="molecule type" value="Genomic_DNA"/>
</dbReference>
<dbReference type="Gene3D" id="3.20.20.10">
    <property type="entry name" value="Alanine racemase"/>
    <property type="match status" value="1"/>
</dbReference>
<feature type="binding site" evidence="4 6">
    <location>
        <position position="314"/>
    </location>
    <ligand>
        <name>substrate</name>
    </ligand>
</feature>
<feature type="modified residue" description="N6-(pyridoxal phosphate)lysine" evidence="4 5">
    <location>
        <position position="35"/>
    </location>
</feature>
<proteinExistence type="inferred from homology"/>
<keyword evidence="3 4" id="KW-0413">Isomerase</keyword>
<comment type="catalytic activity">
    <reaction evidence="4">
        <text>L-alanine = D-alanine</text>
        <dbReference type="Rhea" id="RHEA:20249"/>
        <dbReference type="ChEBI" id="CHEBI:57416"/>
        <dbReference type="ChEBI" id="CHEBI:57972"/>
        <dbReference type="EC" id="5.1.1.1"/>
    </reaction>
</comment>
<dbReference type="AlphaFoldDB" id="A0AAW5K7V9"/>
<dbReference type="PRINTS" id="PR00992">
    <property type="entry name" value="ALARACEMASE"/>
</dbReference>